<feature type="domain" description="N-acetyltransferase" evidence="1">
    <location>
        <begin position="3"/>
        <end position="153"/>
    </location>
</feature>
<evidence type="ECO:0000313" key="3">
    <source>
        <dbReference type="Proteomes" id="UP000078431"/>
    </source>
</evidence>
<dbReference type="InterPro" id="IPR016181">
    <property type="entry name" value="Acyl_CoA_acyltransferase"/>
</dbReference>
<sequence>MTITLRHETPQDIATIESVTASAFLNAEHTDHNEHLIVNALRDAGALTLSLVALDDQHLGAPHIVGHASISPVTISGGESGWYGLAPVSVLPDFQGKGIGSALVKQILVELKSIGAAGCVVLGDPAFYSRFGFVADDSLVLPGVPAEYFQTLSFKGQVPVGTVEFHAAFSVTS</sequence>
<dbReference type="AlphaFoldDB" id="A0AA91EBY4"/>
<organism evidence="2 3">
    <name type="scientific">Obesumbacterium proteus ATCC 12841</name>
    <dbReference type="NCBI Taxonomy" id="1354268"/>
    <lineage>
        <taxon>Bacteria</taxon>
        <taxon>Pseudomonadati</taxon>
        <taxon>Pseudomonadota</taxon>
        <taxon>Gammaproteobacteria</taxon>
        <taxon>Enterobacterales</taxon>
        <taxon>Hafniaceae</taxon>
        <taxon>Obesumbacterium</taxon>
    </lineage>
</organism>
<dbReference type="RefSeq" id="WP_061554600.1">
    <property type="nucleotide sequence ID" value="NZ_LXEX01000054.1"/>
</dbReference>
<evidence type="ECO:0000313" key="2">
    <source>
        <dbReference type="EMBL" id="OAT57733.1"/>
    </source>
</evidence>
<name>A0AA91EBY4_9GAMM</name>
<dbReference type="Gene3D" id="3.40.630.30">
    <property type="match status" value="1"/>
</dbReference>
<dbReference type="Pfam" id="PF13508">
    <property type="entry name" value="Acetyltransf_7"/>
    <property type="match status" value="1"/>
</dbReference>
<dbReference type="InterPro" id="IPR000182">
    <property type="entry name" value="GNAT_dom"/>
</dbReference>
<keyword evidence="2" id="KW-0012">Acyltransferase</keyword>
<dbReference type="EMBL" id="LXEX01000054">
    <property type="protein sequence ID" value="OAT57733.1"/>
    <property type="molecule type" value="Genomic_DNA"/>
</dbReference>
<reference evidence="2 3" key="1">
    <citation type="submission" date="2016-04" db="EMBL/GenBank/DDBJ databases">
        <title>ATOL: Assembling a taxonomically balanced genome-scale reconstruction of the evolutionary history of the Enterobacteriaceae.</title>
        <authorList>
            <person name="Plunkett G.III."/>
            <person name="Neeno-Eckwall E.C."/>
            <person name="Glasner J.D."/>
            <person name="Perna N.T."/>
        </authorList>
    </citation>
    <scope>NUCLEOTIDE SEQUENCE [LARGE SCALE GENOMIC DNA]</scope>
    <source>
        <strain evidence="2 3">ATCC 12841</strain>
    </source>
</reference>
<protein>
    <submittedName>
        <fullName evidence="2">Acetyltransferase</fullName>
        <ecNumber evidence="2">2.3.1.-</ecNumber>
    </submittedName>
</protein>
<evidence type="ECO:0000259" key="1">
    <source>
        <dbReference type="PROSITE" id="PS51186"/>
    </source>
</evidence>
<keyword evidence="3" id="KW-1185">Reference proteome</keyword>
<comment type="caution">
    <text evidence="2">The sequence shown here is derived from an EMBL/GenBank/DDBJ whole genome shotgun (WGS) entry which is preliminary data.</text>
</comment>
<dbReference type="CDD" id="cd04301">
    <property type="entry name" value="NAT_SF"/>
    <property type="match status" value="1"/>
</dbReference>
<dbReference type="PROSITE" id="PS51186">
    <property type="entry name" value="GNAT"/>
    <property type="match status" value="1"/>
</dbReference>
<keyword evidence="2" id="KW-0808">Transferase</keyword>
<proteinExistence type="predicted"/>
<dbReference type="EC" id="2.3.1.-" evidence="2"/>
<gene>
    <name evidence="2" type="ORF">M993_03477</name>
</gene>
<accession>A0AA91EBY4</accession>
<dbReference type="SUPFAM" id="SSF55729">
    <property type="entry name" value="Acyl-CoA N-acyltransferases (Nat)"/>
    <property type="match status" value="1"/>
</dbReference>
<dbReference type="Proteomes" id="UP000078431">
    <property type="component" value="Unassembled WGS sequence"/>
</dbReference>
<dbReference type="GO" id="GO:0016747">
    <property type="term" value="F:acyltransferase activity, transferring groups other than amino-acyl groups"/>
    <property type="evidence" value="ECO:0007669"/>
    <property type="project" value="InterPro"/>
</dbReference>